<comment type="catalytic activity">
    <reaction evidence="1">
        <text>ATP + protein L-histidine = ADP + protein N-phospho-L-histidine.</text>
        <dbReference type="EC" id="2.7.13.3"/>
    </reaction>
</comment>
<gene>
    <name evidence="9" type="ORF">FEZ63_22425</name>
</gene>
<dbReference type="GO" id="GO:0005524">
    <property type="term" value="F:ATP binding"/>
    <property type="evidence" value="ECO:0007669"/>
    <property type="project" value="UniProtKB-KW"/>
</dbReference>
<dbReference type="OrthoDB" id="9816309at2"/>
<evidence type="ECO:0000256" key="6">
    <source>
        <dbReference type="ARBA" id="ARBA00022777"/>
    </source>
</evidence>
<keyword evidence="10" id="KW-1185">Reference proteome</keyword>
<proteinExistence type="predicted"/>
<dbReference type="PANTHER" id="PTHR41523">
    <property type="entry name" value="TWO-COMPONENT SYSTEM SENSOR PROTEIN"/>
    <property type="match status" value="1"/>
</dbReference>
<evidence type="ECO:0000256" key="3">
    <source>
        <dbReference type="ARBA" id="ARBA00022553"/>
    </source>
</evidence>
<dbReference type="Proteomes" id="UP000325684">
    <property type="component" value="Unassembled WGS sequence"/>
</dbReference>
<keyword evidence="7" id="KW-0067">ATP-binding</keyword>
<dbReference type="EMBL" id="VCMV01000069">
    <property type="protein sequence ID" value="KAB0264596.1"/>
    <property type="molecule type" value="Genomic_DNA"/>
</dbReference>
<keyword evidence="6 9" id="KW-0418">Kinase</keyword>
<keyword evidence="3" id="KW-0597">Phosphoprotein</keyword>
<dbReference type="EC" id="2.7.13.3" evidence="2"/>
<dbReference type="RefSeq" id="WP_150949036.1">
    <property type="nucleotide sequence ID" value="NZ_VCMV01000069.1"/>
</dbReference>
<sequence length="94" mass="10200">MALALAMALQELATNAVKYGALSNEAGEILIQWTLDATQVPPHLHLRWEERGGPAVQAPTRRGFGTRSRTLKPDGNPRHGSGRDIACALSRNQD</sequence>
<evidence type="ECO:0000313" key="9">
    <source>
        <dbReference type="EMBL" id="KAB0264596.1"/>
    </source>
</evidence>
<comment type="caution">
    <text evidence="9">The sequence shown here is derived from an EMBL/GenBank/DDBJ whole genome shotgun (WGS) entry which is preliminary data.</text>
</comment>
<evidence type="ECO:0000256" key="7">
    <source>
        <dbReference type="ARBA" id="ARBA00022840"/>
    </source>
</evidence>
<organism evidence="9 10">
    <name type="scientific">Microvirga brassicacearum</name>
    <dbReference type="NCBI Taxonomy" id="2580413"/>
    <lineage>
        <taxon>Bacteria</taxon>
        <taxon>Pseudomonadati</taxon>
        <taxon>Pseudomonadota</taxon>
        <taxon>Alphaproteobacteria</taxon>
        <taxon>Hyphomicrobiales</taxon>
        <taxon>Methylobacteriaceae</taxon>
        <taxon>Microvirga</taxon>
    </lineage>
</organism>
<evidence type="ECO:0000256" key="1">
    <source>
        <dbReference type="ARBA" id="ARBA00000085"/>
    </source>
</evidence>
<dbReference type="SUPFAM" id="SSF55874">
    <property type="entry name" value="ATPase domain of HSP90 chaperone/DNA topoisomerase II/histidine kinase"/>
    <property type="match status" value="1"/>
</dbReference>
<feature type="region of interest" description="Disordered" evidence="8">
    <location>
        <begin position="51"/>
        <end position="94"/>
    </location>
</feature>
<dbReference type="AlphaFoldDB" id="A0A5N3P4D4"/>
<keyword evidence="5" id="KW-0547">Nucleotide-binding</keyword>
<evidence type="ECO:0000313" key="10">
    <source>
        <dbReference type="Proteomes" id="UP000325684"/>
    </source>
</evidence>
<accession>A0A5N3P4D4</accession>
<evidence type="ECO:0000256" key="4">
    <source>
        <dbReference type="ARBA" id="ARBA00022679"/>
    </source>
</evidence>
<evidence type="ECO:0000256" key="2">
    <source>
        <dbReference type="ARBA" id="ARBA00012438"/>
    </source>
</evidence>
<name>A0A5N3P4D4_9HYPH</name>
<evidence type="ECO:0000256" key="5">
    <source>
        <dbReference type="ARBA" id="ARBA00022741"/>
    </source>
</evidence>
<dbReference type="InterPro" id="IPR036890">
    <property type="entry name" value="HATPase_C_sf"/>
</dbReference>
<dbReference type="PANTHER" id="PTHR41523:SF8">
    <property type="entry name" value="ETHYLENE RESPONSE SENSOR PROTEIN"/>
    <property type="match status" value="1"/>
</dbReference>
<evidence type="ECO:0000256" key="8">
    <source>
        <dbReference type="SAM" id="MobiDB-lite"/>
    </source>
</evidence>
<dbReference type="GO" id="GO:0004673">
    <property type="term" value="F:protein histidine kinase activity"/>
    <property type="evidence" value="ECO:0007669"/>
    <property type="project" value="UniProtKB-EC"/>
</dbReference>
<dbReference type="Gene3D" id="3.30.565.10">
    <property type="entry name" value="Histidine kinase-like ATPase, C-terminal domain"/>
    <property type="match status" value="1"/>
</dbReference>
<reference evidence="9 10" key="1">
    <citation type="journal article" date="2019" name="Microorganisms">
        <title>Genome Insights into the Novel Species Microvirga brassicacearum, a Rapeseed Endophyte with Biotechnological Potential.</title>
        <authorList>
            <person name="Jimenez-Gomez A."/>
            <person name="Saati-Santamaria Z."/>
            <person name="Igual J.M."/>
            <person name="Rivas R."/>
            <person name="Mateos P.F."/>
            <person name="Garcia-Fraile P."/>
        </authorList>
    </citation>
    <scope>NUCLEOTIDE SEQUENCE [LARGE SCALE GENOMIC DNA]</scope>
    <source>
        <strain evidence="9 10">CDVBN77</strain>
    </source>
</reference>
<keyword evidence="4" id="KW-0808">Transferase</keyword>
<protein>
    <recommendedName>
        <fullName evidence="2">histidine kinase</fullName>
        <ecNumber evidence="2">2.7.13.3</ecNumber>
    </recommendedName>
</protein>